<dbReference type="InterPro" id="IPR001039">
    <property type="entry name" value="MHC_I_a_a1/a2"/>
</dbReference>
<dbReference type="InterPro" id="IPR037055">
    <property type="entry name" value="MHC_I-like_Ag-recog_sf"/>
</dbReference>
<organism evidence="12 13">
    <name type="scientific">Ptilonorhynchus violaceus</name>
    <name type="common">Satin bowerbird</name>
    <name type="synonym">Pyrrhocorax violaceus</name>
    <dbReference type="NCBI Taxonomy" id="28724"/>
    <lineage>
        <taxon>Eukaryota</taxon>
        <taxon>Metazoa</taxon>
        <taxon>Chordata</taxon>
        <taxon>Craniata</taxon>
        <taxon>Vertebrata</taxon>
        <taxon>Euteleostomi</taxon>
        <taxon>Archelosauria</taxon>
        <taxon>Archosauria</taxon>
        <taxon>Dinosauria</taxon>
        <taxon>Saurischia</taxon>
        <taxon>Theropoda</taxon>
        <taxon>Coelurosauria</taxon>
        <taxon>Aves</taxon>
        <taxon>Neognathae</taxon>
        <taxon>Neoaves</taxon>
        <taxon>Telluraves</taxon>
        <taxon>Australaves</taxon>
        <taxon>Passeriformes</taxon>
        <taxon>Ptilonorhynchidae</taxon>
        <taxon>Ptilonorhynchus</taxon>
    </lineage>
</organism>
<dbReference type="GO" id="GO:0002474">
    <property type="term" value="P:antigen processing and presentation of peptide antigen via MHC class I"/>
    <property type="evidence" value="ECO:0007669"/>
    <property type="project" value="UniProtKB-KW"/>
</dbReference>
<dbReference type="InterPro" id="IPR050208">
    <property type="entry name" value="MHC_class-I_related"/>
</dbReference>
<accession>A0A7K6CF11</accession>
<keyword evidence="8" id="KW-1015">Disulfide bond</keyword>
<keyword evidence="3" id="KW-0812">Transmembrane</keyword>
<keyword evidence="13" id="KW-1185">Reference proteome</keyword>
<keyword evidence="5" id="KW-0391">Immunity</keyword>
<dbReference type="PANTHER" id="PTHR16675">
    <property type="entry name" value="MHC CLASS I-RELATED"/>
    <property type="match status" value="1"/>
</dbReference>
<evidence type="ECO:0000313" key="12">
    <source>
        <dbReference type="EMBL" id="NWV13241.1"/>
    </source>
</evidence>
<evidence type="ECO:0000256" key="8">
    <source>
        <dbReference type="ARBA" id="ARBA00023157"/>
    </source>
</evidence>
<evidence type="ECO:0000256" key="2">
    <source>
        <dbReference type="ARBA" id="ARBA00022451"/>
    </source>
</evidence>
<gene>
    <name evidence="12" type="primary">Ha1f_1</name>
    <name evidence="12" type="ORF">PTIVIO_R02629</name>
</gene>
<dbReference type="GO" id="GO:0042612">
    <property type="term" value="C:MHC class I protein complex"/>
    <property type="evidence" value="ECO:0007669"/>
    <property type="project" value="UniProtKB-KW"/>
</dbReference>
<keyword evidence="6" id="KW-1133">Transmembrane helix</keyword>
<evidence type="ECO:0000256" key="7">
    <source>
        <dbReference type="ARBA" id="ARBA00023136"/>
    </source>
</evidence>
<reference evidence="12 13" key="1">
    <citation type="submission" date="2019-09" db="EMBL/GenBank/DDBJ databases">
        <title>Bird 10,000 Genomes (B10K) Project - Family phase.</title>
        <authorList>
            <person name="Zhang G."/>
        </authorList>
    </citation>
    <scope>NUCLEOTIDE SEQUENCE [LARGE SCALE GENOMIC DNA]</scope>
    <source>
        <strain evidence="12">B10K-DU-012-10</strain>
        <tissue evidence="12">Blood</tissue>
    </source>
</reference>
<comment type="subcellular location">
    <subcellularLocation>
        <location evidence="1">Membrane</location>
        <topology evidence="1">Single-pass type I membrane protein</topology>
    </subcellularLocation>
</comment>
<evidence type="ECO:0000256" key="4">
    <source>
        <dbReference type="ARBA" id="ARBA00022729"/>
    </source>
</evidence>
<keyword evidence="4" id="KW-0732">Signal</keyword>
<evidence type="ECO:0000256" key="6">
    <source>
        <dbReference type="ARBA" id="ARBA00022989"/>
    </source>
</evidence>
<dbReference type="Pfam" id="PF00129">
    <property type="entry name" value="MHC_I"/>
    <property type="match status" value="1"/>
</dbReference>
<evidence type="ECO:0000256" key="9">
    <source>
        <dbReference type="ARBA" id="ARBA00023180"/>
    </source>
</evidence>
<dbReference type="GO" id="GO:0006955">
    <property type="term" value="P:immune response"/>
    <property type="evidence" value="ECO:0007669"/>
    <property type="project" value="TreeGrafter"/>
</dbReference>
<dbReference type="Gene3D" id="3.30.500.10">
    <property type="entry name" value="MHC class I-like antigen recognition-like"/>
    <property type="match status" value="1"/>
</dbReference>
<dbReference type="EMBL" id="VZRJ01011677">
    <property type="protein sequence ID" value="NWV13241.1"/>
    <property type="molecule type" value="Genomic_DNA"/>
</dbReference>
<dbReference type="PRINTS" id="PR01638">
    <property type="entry name" value="MHCCLASSI"/>
</dbReference>
<protein>
    <submittedName>
        <fullName evidence="12">HA1F protein</fullName>
    </submittedName>
</protein>
<comment type="caution">
    <text evidence="12">The sequence shown here is derived from an EMBL/GenBank/DDBJ whole genome shotgun (WGS) entry which is preliminary data.</text>
</comment>
<keyword evidence="9" id="KW-0325">Glycoprotein</keyword>
<evidence type="ECO:0000256" key="3">
    <source>
        <dbReference type="ARBA" id="ARBA00022692"/>
    </source>
</evidence>
<dbReference type="PANTHER" id="PTHR16675:SF242">
    <property type="entry name" value="MAJOR HISTOCOMPATIBILITY COMPLEX CLASS I-RELATED GENE PROTEIN"/>
    <property type="match status" value="1"/>
</dbReference>
<keyword evidence="7" id="KW-0472">Membrane</keyword>
<evidence type="ECO:0000256" key="10">
    <source>
        <dbReference type="RuleBase" id="RU004439"/>
    </source>
</evidence>
<evidence type="ECO:0000313" key="13">
    <source>
        <dbReference type="Proteomes" id="UP000584880"/>
    </source>
</evidence>
<comment type="similarity">
    <text evidence="10">Belongs to the MHC class I family.</text>
</comment>
<keyword evidence="2" id="KW-0490">MHC I</keyword>
<dbReference type="GO" id="GO:0005615">
    <property type="term" value="C:extracellular space"/>
    <property type="evidence" value="ECO:0007669"/>
    <property type="project" value="TreeGrafter"/>
</dbReference>
<feature type="non-terminal residue" evidence="12">
    <location>
        <position position="98"/>
    </location>
</feature>
<evidence type="ECO:0000256" key="1">
    <source>
        <dbReference type="ARBA" id="ARBA00004479"/>
    </source>
</evidence>
<dbReference type="GO" id="GO:0009897">
    <property type="term" value="C:external side of plasma membrane"/>
    <property type="evidence" value="ECO:0007669"/>
    <property type="project" value="TreeGrafter"/>
</dbReference>
<dbReference type="AlphaFoldDB" id="A0A7K6CF11"/>
<dbReference type="InterPro" id="IPR011162">
    <property type="entry name" value="MHC_I/II-like_Ag-recog"/>
</dbReference>
<feature type="domain" description="MHC class I-like antigen recognition-like" evidence="11">
    <location>
        <begin position="1"/>
        <end position="95"/>
    </location>
</feature>
<dbReference type="SUPFAM" id="SSF54452">
    <property type="entry name" value="MHC antigen-recognition domain"/>
    <property type="match status" value="1"/>
</dbReference>
<dbReference type="InterPro" id="IPR011161">
    <property type="entry name" value="MHC_I-like_Ag-recog"/>
</dbReference>
<feature type="non-terminal residue" evidence="12">
    <location>
        <position position="1"/>
    </location>
</feature>
<evidence type="ECO:0000259" key="11">
    <source>
        <dbReference type="Pfam" id="PF00129"/>
    </source>
</evidence>
<dbReference type="Proteomes" id="UP000584880">
    <property type="component" value="Unassembled WGS sequence"/>
</dbReference>
<evidence type="ECO:0000256" key="5">
    <source>
        <dbReference type="ARBA" id="ARBA00022859"/>
    </source>
</evidence>
<name>A0A7K6CF11_PTIVI</name>
<sequence length="98" mass="11284">RYNQSGGLHTAQWVWGCDLLSDGSIQGSHQYGYDGRDFISFELGSRSFVVADGIAEIIKRHWETEGTYPQILTDYLNHTCMEQLRKFIGYGREALKHR</sequence>
<proteinExistence type="inferred from homology"/>